<reference evidence="1" key="1">
    <citation type="submission" date="2023-03" db="EMBL/GenBank/DDBJ databases">
        <title>Chromosome-level genomes of two armyworms, Mythimna separata and Mythimna loreyi, provide insights into the biosynthesis and reception of sex pheromones.</title>
        <authorList>
            <person name="Zhao H."/>
        </authorList>
    </citation>
    <scope>NUCLEOTIDE SEQUENCE</scope>
    <source>
        <strain evidence="1">BeijingLab</strain>
    </source>
</reference>
<proteinExistence type="predicted"/>
<sequence length="323" mass="37016">MLQHSPRNKSQKPPPQTKPIDQTQSVPNIVQAVNDPEFSNVHVRHKRPRLDSASDQLEDFKQEIKDMLLSWKCEQDETIAKFMAEQKALVTKLVSDMTDMKQQNLEIQKTNIGIEKSIAAISDLYDDMKCQVKRLQGECSDYKKLAESLDKTVRDLQYKSRSSSLEIRNVPSNDKESSTDLMKIVTAIGNTVDLPISSNNVRDIYRNPGKSGNKSIVVEFASVHTKSDLISRVRSYNNKQPNKDNKLNTELLGISGQKRAIYIDEHLSNTTKRLFYLAREYAKKHEFKFCWTSNGNIFLRKQPGLQQILVKSEVTLNELEEKN</sequence>
<name>A0ACC2R5Y5_9NEOP</name>
<comment type="caution">
    <text evidence="1">The sequence shown here is derived from an EMBL/GenBank/DDBJ whole genome shotgun (WGS) entry which is preliminary data.</text>
</comment>
<evidence type="ECO:0000313" key="2">
    <source>
        <dbReference type="Proteomes" id="UP001231649"/>
    </source>
</evidence>
<evidence type="ECO:0000313" key="1">
    <source>
        <dbReference type="EMBL" id="KAJ8733077.1"/>
    </source>
</evidence>
<dbReference type="Proteomes" id="UP001231649">
    <property type="component" value="Chromosome 11"/>
</dbReference>
<gene>
    <name evidence="1" type="ORF">PYW08_001375</name>
</gene>
<dbReference type="EMBL" id="CM056787">
    <property type="protein sequence ID" value="KAJ8733077.1"/>
    <property type="molecule type" value="Genomic_DNA"/>
</dbReference>
<protein>
    <submittedName>
        <fullName evidence="1">Uncharacterized protein</fullName>
    </submittedName>
</protein>
<accession>A0ACC2R5Y5</accession>
<organism evidence="1 2">
    <name type="scientific">Mythimna loreyi</name>
    <dbReference type="NCBI Taxonomy" id="667449"/>
    <lineage>
        <taxon>Eukaryota</taxon>
        <taxon>Metazoa</taxon>
        <taxon>Ecdysozoa</taxon>
        <taxon>Arthropoda</taxon>
        <taxon>Hexapoda</taxon>
        <taxon>Insecta</taxon>
        <taxon>Pterygota</taxon>
        <taxon>Neoptera</taxon>
        <taxon>Endopterygota</taxon>
        <taxon>Lepidoptera</taxon>
        <taxon>Glossata</taxon>
        <taxon>Ditrysia</taxon>
        <taxon>Noctuoidea</taxon>
        <taxon>Noctuidae</taxon>
        <taxon>Noctuinae</taxon>
        <taxon>Hadenini</taxon>
        <taxon>Mythimna</taxon>
    </lineage>
</organism>
<keyword evidence="2" id="KW-1185">Reference proteome</keyword>